<feature type="signal peptide" evidence="1">
    <location>
        <begin position="1"/>
        <end position="19"/>
    </location>
</feature>
<dbReference type="Proteomes" id="UP000682951">
    <property type="component" value="Unassembled WGS sequence"/>
</dbReference>
<reference evidence="2 3" key="1">
    <citation type="submission" date="2021-04" db="EMBL/GenBank/DDBJ databases">
        <title>Molecular and phenotypic characterization and identification of bacterial isolates recovered from the Anatolian ground squirrels (Spermophilus xanthoprymnus) and which have the potential to form a new species in the Campylobacter genus.</title>
        <authorList>
            <person name="Aydin F."/>
            <person name="Abay S."/>
            <person name="Kayman T."/>
            <person name="Karakaya E."/>
            <person name="Mustak H.K."/>
            <person name="Mustak I.B."/>
            <person name="Bilgin N."/>
            <person name="Duzler A."/>
            <person name="Sahin O."/>
            <person name="Guran O."/>
            <person name="Saticioglu I.B."/>
        </authorList>
    </citation>
    <scope>NUCLEOTIDE SEQUENCE [LARGE SCALE GENOMIC DNA]</scope>
    <source>
        <strain evidence="3">faydin-G24</strain>
    </source>
</reference>
<dbReference type="RefSeq" id="WP_212142113.1">
    <property type="nucleotide sequence ID" value="NZ_JAGSSW010000005.1"/>
</dbReference>
<comment type="caution">
    <text evidence="2">The sequence shown here is derived from an EMBL/GenBank/DDBJ whole genome shotgun (WGS) entry which is preliminary data.</text>
</comment>
<accession>A0ABS5HKQ9</accession>
<dbReference type="EMBL" id="JAGSSW010000005">
    <property type="protein sequence ID" value="MBR8464152.1"/>
    <property type="molecule type" value="Genomic_DNA"/>
</dbReference>
<sequence>MRKIFILFFISFSCTFAKVQTLSNIAPVSIEYINLETGFCGEKCLKELADNDMLASFMARFEPSIVSDAKLLELYALLSGKFIPSSNGSNKIAVIIPQKVIKSYSQVVTNALIAYIAQTNAKVELKFIMSNDESTQNITNALNTAREGNFSYIIAPLTRIGAMILMQNLKQNEFAYIPTIHVSAVTQTMRNVVFGGVDYKAQIAVLSRLANEKVVAFSDASQLGNLLNDYARISNLTEFYDVAISGKDLKLDVYLNKKSRYNNSTMFLNLPVIKASLIATQVRGYEISPYALLSTQINFIPNILSVIAERDRQNLYIANSINVQNDDIDDTNALFQTNLKFNWIAYSSSVGIDYIYSNFINNTQKRLFKEEPINSQMNYTIQIFKADGYKFEPFDLLNTKPSESIDDSKNLANSSSIL</sequence>
<evidence type="ECO:0008006" key="4">
    <source>
        <dbReference type="Google" id="ProtNLM"/>
    </source>
</evidence>
<name>A0ABS5HKQ9_9BACT</name>
<keyword evidence="1" id="KW-0732">Signal</keyword>
<keyword evidence="3" id="KW-1185">Reference proteome</keyword>
<proteinExistence type="predicted"/>
<evidence type="ECO:0000256" key="1">
    <source>
        <dbReference type="SAM" id="SignalP"/>
    </source>
</evidence>
<gene>
    <name evidence="2" type="ORF">KDD93_06140</name>
</gene>
<organism evidence="2 3">
    <name type="scientific">Campylobacter anatolicus</name>
    <dbReference type="NCBI Taxonomy" id="2829105"/>
    <lineage>
        <taxon>Bacteria</taxon>
        <taxon>Pseudomonadati</taxon>
        <taxon>Campylobacterota</taxon>
        <taxon>Epsilonproteobacteria</taxon>
        <taxon>Campylobacterales</taxon>
        <taxon>Campylobacteraceae</taxon>
        <taxon>Campylobacter</taxon>
    </lineage>
</organism>
<feature type="chain" id="PRO_5046976642" description="Periplasmic protein" evidence="1">
    <location>
        <begin position="20"/>
        <end position="418"/>
    </location>
</feature>
<evidence type="ECO:0000313" key="3">
    <source>
        <dbReference type="Proteomes" id="UP000682951"/>
    </source>
</evidence>
<protein>
    <recommendedName>
        <fullName evidence="4">Periplasmic protein</fullName>
    </recommendedName>
</protein>
<evidence type="ECO:0000313" key="2">
    <source>
        <dbReference type="EMBL" id="MBR8464152.1"/>
    </source>
</evidence>